<dbReference type="GO" id="GO:0031123">
    <property type="term" value="P:RNA 3'-end processing"/>
    <property type="evidence" value="ECO:0007669"/>
    <property type="project" value="TreeGrafter"/>
</dbReference>
<dbReference type="InterPro" id="IPR043519">
    <property type="entry name" value="NT_sf"/>
</dbReference>
<protein>
    <submittedName>
        <fullName evidence="9">PAP-associated domain-containing protein</fullName>
    </submittedName>
</protein>
<keyword evidence="4" id="KW-0479">Metal-binding</keyword>
<dbReference type="GO" id="GO:1990817">
    <property type="term" value="F:poly(A) RNA polymerase activity"/>
    <property type="evidence" value="ECO:0007669"/>
    <property type="project" value="UniProtKB-ARBA"/>
</dbReference>
<evidence type="ECO:0000259" key="6">
    <source>
        <dbReference type="Pfam" id="PF03828"/>
    </source>
</evidence>
<evidence type="ECO:0000313" key="9">
    <source>
        <dbReference type="WBParaSite" id="Gr19_v10_g7765.t1"/>
    </source>
</evidence>
<name>A0A914I935_GLORO</name>
<dbReference type="InterPro" id="IPR054708">
    <property type="entry name" value="MTPAP-like_central"/>
</dbReference>
<dbReference type="CDD" id="cd05402">
    <property type="entry name" value="NT_PAP_TUTase"/>
    <property type="match status" value="1"/>
</dbReference>
<evidence type="ECO:0000256" key="3">
    <source>
        <dbReference type="ARBA" id="ARBA00022679"/>
    </source>
</evidence>
<evidence type="ECO:0000256" key="2">
    <source>
        <dbReference type="ARBA" id="ARBA00001946"/>
    </source>
</evidence>
<dbReference type="GO" id="GO:0050265">
    <property type="term" value="F:RNA uridylyltransferase activity"/>
    <property type="evidence" value="ECO:0007669"/>
    <property type="project" value="TreeGrafter"/>
</dbReference>
<comment type="cofactor">
    <cofactor evidence="2">
        <name>Mg(2+)</name>
        <dbReference type="ChEBI" id="CHEBI:18420"/>
    </cofactor>
</comment>
<accession>A0A914I935</accession>
<proteinExistence type="predicted"/>
<feature type="domain" description="Poly(A) RNA polymerase mitochondrial-like central palm" evidence="7">
    <location>
        <begin position="259"/>
        <end position="396"/>
    </location>
</feature>
<evidence type="ECO:0000256" key="1">
    <source>
        <dbReference type="ARBA" id="ARBA00001936"/>
    </source>
</evidence>
<keyword evidence="5" id="KW-0460">Magnesium</keyword>
<keyword evidence="8" id="KW-1185">Reference proteome</keyword>
<dbReference type="PANTHER" id="PTHR12271">
    <property type="entry name" value="POLY A POLYMERASE CID PAP -RELATED"/>
    <property type="match status" value="1"/>
</dbReference>
<dbReference type="Pfam" id="PF03828">
    <property type="entry name" value="PAP_assoc"/>
    <property type="match status" value="1"/>
</dbReference>
<reference evidence="9" key="1">
    <citation type="submission" date="2022-11" db="UniProtKB">
        <authorList>
            <consortium name="WormBaseParasite"/>
        </authorList>
    </citation>
    <scope>IDENTIFICATION</scope>
</reference>
<evidence type="ECO:0000256" key="4">
    <source>
        <dbReference type="ARBA" id="ARBA00022723"/>
    </source>
</evidence>
<dbReference type="Pfam" id="PF22600">
    <property type="entry name" value="MTPAP-like_central"/>
    <property type="match status" value="1"/>
</dbReference>
<evidence type="ECO:0000259" key="7">
    <source>
        <dbReference type="Pfam" id="PF22600"/>
    </source>
</evidence>
<dbReference type="PANTHER" id="PTHR12271:SF66">
    <property type="entry name" value="TERMINAL URIDYLYLTRANSFERASE TAILOR"/>
    <property type="match status" value="1"/>
</dbReference>
<dbReference type="Gene3D" id="3.30.460.10">
    <property type="entry name" value="Beta Polymerase, domain 2"/>
    <property type="match status" value="1"/>
</dbReference>
<dbReference type="WBParaSite" id="Gr19_v10_g7765.t1">
    <property type="protein sequence ID" value="Gr19_v10_g7765.t1"/>
    <property type="gene ID" value="Gr19_v10_g7765"/>
</dbReference>
<sequence length="608" mass="69503">MEWINLHALCKQLAISSPAKQRSCSVTSELVEQNKRAKTISVVGVVFSIQKFTIKFFVYDFEARKFTRQLNVSRRKFPSSCEPGTWVRLLLFDDINLDNFGFMDAHSLNPRRVVDSKRRMGTRVWDNSVNFFVYATRKEGPIGSIGDGLFYYNCRLGLLKLTRAELMYGVEVDGKESEMKSEDEVPEQLKLWCTPNGPAEAMFTSYRVTRIDARIWACSHDTESDSNGEVQGNAEVLAADKANAVQRPHLSVAFSSWFSELVENYYLSKRLTSEKREKVEIFVTELTEKLKKETGALTMEIAVFGSVNSGFGTNDCDLDLCLVKTGLDAKPSTQRKRWLSALVDFLQKSKEYTGVSVPEARTPIVKFGHPATKFHGDISIENKLAVYNTELLRLYTEFDERVAPLGVAIKRLAKMCGVNDASTGSISSYAYIVMLIHVLQRVEPPVLPFLQNGSEGKLVDGWNVSFERNFVRDASFCNTQSIAELFIDFLHYYANEFDFTYEVVQIRTRDVYDKYSRGDDCFREQLCVEDPFDLGHNLTSGVREDTLHYISKCFRGSIRGIEKIDREHFRTGKCTELPKTDFEEFMKKFKHRREARIGELSRNSDNAR</sequence>
<comment type="cofactor">
    <cofactor evidence="1">
        <name>Mn(2+)</name>
        <dbReference type="ChEBI" id="CHEBI:29035"/>
    </cofactor>
</comment>
<organism evidence="8 9">
    <name type="scientific">Globodera rostochiensis</name>
    <name type="common">Golden nematode worm</name>
    <name type="synonym">Heterodera rostochiensis</name>
    <dbReference type="NCBI Taxonomy" id="31243"/>
    <lineage>
        <taxon>Eukaryota</taxon>
        <taxon>Metazoa</taxon>
        <taxon>Ecdysozoa</taxon>
        <taxon>Nematoda</taxon>
        <taxon>Chromadorea</taxon>
        <taxon>Rhabditida</taxon>
        <taxon>Tylenchina</taxon>
        <taxon>Tylenchomorpha</taxon>
        <taxon>Tylenchoidea</taxon>
        <taxon>Heteroderidae</taxon>
        <taxon>Heteroderinae</taxon>
        <taxon>Globodera</taxon>
    </lineage>
</organism>
<feature type="domain" description="PAP-associated" evidence="6">
    <location>
        <begin position="481"/>
        <end position="536"/>
    </location>
</feature>
<keyword evidence="3" id="KW-0808">Transferase</keyword>
<dbReference type="Proteomes" id="UP000887572">
    <property type="component" value="Unplaced"/>
</dbReference>
<dbReference type="AlphaFoldDB" id="A0A914I935"/>
<dbReference type="GO" id="GO:0046872">
    <property type="term" value="F:metal ion binding"/>
    <property type="evidence" value="ECO:0007669"/>
    <property type="project" value="UniProtKB-KW"/>
</dbReference>
<evidence type="ECO:0000313" key="8">
    <source>
        <dbReference type="Proteomes" id="UP000887572"/>
    </source>
</evidence>
<dbReference type="Gene3D" id="1.10.1410.10">
    <property type="match status" value="1"/>
</dbReference>
<evidence type="ECO:0000256" key="5">
    <source>
        <dbReference type="ARBA" id="ARBA00022842"/>
    </source>
</evidence>
<dbReference type="SUPFAM" id="SSF81301">
    <property type="entry name" value="Nucleotidyltransferase"/>
    <property type="match status" value="1"/>
</dbReference>
<dbReference type="InterPro" id="IPR002058">
    <property type="entry name" value="PAP_assoc"/>
</dbReference>
<dbReference type="SUPFAM" id="SSF81631">
    <property type="entry name" value="PAP/OAS1 substrate-binding domain"/>
    <property type="match status" value="1"/>
</dbReference>